<dbReference type="InterPro" id="IPR001064">
    <property type="entry name" value="Beta/gamma_crystallin"/>
</dbReference>
<keyword evidence="6" id="KW-1185">Reference proteome</keyword>
<comment type="similarity">
    <text evidence="1">Belongs to the beta/gamma-crystallin family.</text>
</comment>
<dbReference type="InterPro" id="IPR036673">
    <property type="entry name" value="Cyanovirin-N_sf"/>
</dbReference>
<dbReference type="Pfam" id="PF00030">
    <property type="entry name" value="Crystall"/>
    <property type="match status" value="1"/>
</dbReference>
<keyword evidence="2" id="KW-0677">Repeat</keyword>
<organism evidence="5 6">
    <name type="scientific">Brevundimonas basaltis</name>
    <dbReference type="NCBI Taxonomy" id="472166"/>
    <lineage>
        <taxon>Bacteria</taxon>
        <taxon>Pseudomonadati</taxon>
        <taxon>Pseudomonadota</taxon>
        <taxon>Alphaproteobacteria</taxon>
        <taxon>Caulobacterales</taxon>
        <taxon>Caulobacteraceae</taxon>
        <taxon>Brevundimonas</taxon>
    </lineage>
</organism>
<evidence type="ECO:0000313" key="5">
    <source>
        <dbReference type="EMBL" id="MBB5291328.1"/>
    </source>
</evidence>
<evidence type="ECO:0000256" key="1">
    <source>
        <dbReference type="ARBA" id="ARBA00009646"/>
    </source>
</evidence>
<evidence type="ECO:0000256" key="2">
    <source>
        <dbReference type="ARBA" id="ARBA00022737"/>
    </source>
</evidence>
<proteinExistence type="inferred from homology"/>
<dbReference type="InterPro" id="IPR011024">
    <property type="entry name" value="G_crystallin-like"/>
</dbReference>
<evidence type="ECO:0000259" key="4">
    <source>
        <dbReference type="SMART" id="SM00247"/>
    </source>
</evidence>
<gene>
    <name evidence="5" type="ORF">HNQ67_000824</name>
</gene>
<comment type="caution">
    <text evidence="5">The sequence shown here is derived from an EMBL/GenBank/DDBJ whole genome shotgun (WGS) entry which is preliminary data.</text>
</comment>
<feature type="region of interest" description="Disordered" evidence="3">
    <location>
        <begin position="178"/>
        <end position="198"/>
    </location>
</feature>
<evidence type="ECO:0000313" key="6">
    <source>
        <dbReference type="Proteomes" id="UP000566663"/>
    </source>
</evidence>
<dbReference type="Gene3D" id="2.60.20.10">
    <property type="entry name" value="Crystallins"/>
    <property type="match status" value="1"/>
</dbReference>
<dbReference type="RefSeq" id="WP_183252556.1">
    <property type="nucleotide sequence ID" value="NZ_BAAAFF010000004.1"/>
</dbReference>
<dbReference type="SUPFAM" id="SSF51322">
    <property type="entry name" value="Cyanovirin-N"/>
    <property type="match status" value="1"/>
</dbReference>
<dbReference type="SMART" id="SM00247">
    <property type="entry name" value="XTALbg"/>
    <property type="match status" value="1"/>
</dbReference>
<dbReference type="AlphaFoldDB" id="A0A7W8MFM8"/>
<dbReference type="SUPFAM" id="SSF49695">
    <property type="entry name" value="gamma-Crystallin-like"/>
    <property type="match status" value="1"/>
</dbReference>
<sequence length="198" mass="22256">MLIETLAAVAMMSGAGQELTPRVAPRGDYRDSCSGEYVNRGRLYADCRDRRGDIRGTSIELNRCTPYEIRNDNGLLVCGPVRGSYEDRQGGGRPDNGGGWGGGRAEITVYKDALYRGPSTSFRGAMPNLRNTEFNDNISSMRFRGTWEACTDAYFRGTCRTFSDDVWNLQQHGMNDRISSLRPVGRGGRDRYDRDDRW</sequence>
<evidence type="ECO:0000256" key="3">
    <source>
        <dbReference type="SAM" id="MobiDB-lite"/>
    </source>
</evidence>
<accession>A0A7W8MFM8</accession>
<feature type="compositionally biased region" description="Basic and acidic residues" evidence="3">
    <location>
        <begin position="187"/>
        <end position="198"/>
    </location>
</feature>
<feature type="domain" description="Beta/gamma crystallin 'Greek key'" evidence="4">
    <location>
        <begin position="106"/>
        <end position="184"/>
    </location>
</feature>
<dbReference type="EMBL" id="JACHFZ010000001">
    <property type="protein sequence ID" value="MBB5291328.1"/>
    <property type="molecule type" value="Genomic_DNA"/>
</dbReference>
<dbReference type="Gene3D" id="2.30.60.10">
    <property type="entry name" value="Cyanovirin-N"/>
    <property type="match status" value="1"/>
</dbReference>
<protein>
    <recommendedName>
        <fullName evidence="4">Beta/gamma crystallin 'Greek key' domain-containing protein</fullName>
    </recommendedName>
</protein>
<dbReference type="Proteomes" id="UP000566663">
    <property type="component" value="Unassembled WGS sequence"/>
</dbReference>
<reference evidence="5 6" key="1">
    <citation type="submission" date="2020-08" db="EMBL/GenBank/DDBJ databases">
        <title>Genomic Encyclopedia of Type Strains, Phase IV (KMG-IV): sequencing the most valuable type-strain genomes for metagenomic binning, comparative biology and taxonomic classification.</title>
        <authorList>
            <person name="Goeker M."/>
        </authorList>
    </citation>
    <scope>NUCLEOTIDE SEQUENCE [LARGE SCALE GENOMIC DNA]</scope>
    <source>
        <strain evidence="5 6">DSM 25335</strain>
    </source>
</reference>
<name>A0A7W8MFM8_9CAUL</name>